<evidence type="ECO:0000256" key="10">
    <source>
        <dbReference type="ARBA" id="ARBA00023242"/>
    </source>
</evidence>
<organism evidence="13 14">
    <name type="scientific">Beauveria bassiana D1-5</name>
    <dbReference type="NCBI Taxonomy" id="1245745"/>
    <lineage>
        <taxon>Eukaryota</taxon>
        <taxon>Fungi</taxon>
        <taxon>Dikarya</taxon>
        <taxon>Ascomycota</taxon>
        <taxon>Pezizomycotina</taxon>
        <taxon>Sordariomycetes</taxon>
        <taxon>Hypocreomycetidae</taxon>
        <taxon>Hypocreales</taxon>
        <taxon>Cordycipitaceae</taxon>
        <taxon>Beauveria</taxon>
    </lineage>
</organism>
<feature type="repeat" description="WD" evidence="11">
    <location>
        <begin position="145"/>
        <end position="182"/>
    </location>
</feature>
<dbReference type="InterPro" id="IPR037289">
    <property type="entry name" value="Elp2"/>
</dbReference>
<evidence type="ECO:0000256" key="9">
    <source>
        <dbReference type="ARBA" id="ARBA00022737"/>
    </source>
</evidence>
<evidence type="ECO:0000313" key="13">
    <source>
        <dbReference type="EMBL" id="KGQ04313.1"/>
    </source>
</evidence>
<dbReference type="GO" id="GO:0033588">
    <property type="term" value="C:elongator holoenzyme complex"/>
    <property type="evidence" value="ECO:0007669"/>
    <property type="project" value="InterPro"/>
</dbReference>
<evidence type="ECO:0000256" key="6">
    <source>
        <dbReference type="ARBA" id="ARBA00022490"/>
    </source>
</evidence>
<dbReference type="SUPFAM" id="SSF50978">
    <property type="entry name" value="WD40 repeat-like"/>
    <property type="match status" value="1"/>
</dbReference>
<evidence type="ECO:0000256" key="2">
    <source>
        <dbReference type="ARBA" id="ARBA00004496"/>
    </source>
</evidence>
<evidence type="ECO:0000256" key="7">
    <source>
        <dbReference type="ARBA" id="ARBA00022574"/>
    </source>
</evidence>
<dbReference type="SMART" id="SM00320">
    <property type="entry name" value="WD40"/>
    <property type="match status" value="6"/>
</dbReference>
<evidence type="ECO:0000256" key="5">
    <source>
        <dbReference type="ARBA" id="ARBA00020267"/>
    </source>
</evidence>
<evidence type="ECO:0000256" key="4">
    <source>
        <dbReference type="ARBA" id="ARBA00005881"/>
    </source>
</evidence>
<dbReference type="GO" id="GO:0005634">
    <property type="term" value="C:nucleus"/>
    <property type="evidence" value="ECO:0007669"/>
    <property type="project" value="UniProtKB-SubCell"/>
</dbReference>
<dbReference type="OrthoDB" id="27911at2759"/>
<evidence type="ECO:0000256" key="12">
    <source>
        <dbReference type="SAM" id="MobiDB-lite"/>
    </source>
</evidence>
<comment type="pathway">
    <text evidence="3">tRNA modification; 5-methoxycarbonylmethyl-2-thiouridine-tRNA biosynthesis.</text>
</comment>
<dbReference type="Gene3D" id="2.130.10.10">
    <property type="entry name" value="YVTN repeat-like/Quinoprotein amine dehydrogenase"/>
    <property type="match status" value="3"/>
</dbReference>
<dbReference type="Pfam" id="PF00400">
    <property type="entry name" value="WD40"/>
    <property type="match status" value="4"/>
</dbReference>
<keyword evidence="6" id="KW-0963">Cytoplasm</keyword>
<dbReference type="UniPathway" id="UPA00988"/>
<keyword evidence="8" id="KW-0819">tRNA processing</keyword>
<feature type="repeat" description="WD" evidence="11">
    <location>
        <begin position="299"/>
        <end position="346"/>
    </location>
</feature>
<evidence type="ECO:0000256" key="3">
    <source>
        <dbReference type="ARBA" id="ARBA00005043"/>
    </source>
</evidence>
<dbReference type="PANTHER" id="PTHR44111:SF1">
    <property type="entry name" value="ELONGATOR COMPLEX PROTEIN 2"/>
    <property type="match status" value="1"/>
</dbReference>
<dbReference type="HOGENOM" id="CLU_496045_0_0_1"/>
<protein>
    <recommendedName>
        <fullName evidence="5">Elongator complex protein 2</fullName>
    </recommendedName>
</protein>
<comment type="subcellular location">
    <subcellularLocation>
        <location evidence="2">Cytoplasm</location>
    </subcellularLocation>
    <subcellularLocation>
        <location evidence="1">Nucleus</location>
    </subcellularLocation>
</comment>
<comment type="similarity">
    <text evidence="4">Belongs to the WD repeat ELP2 family.</text>
</comment>
<dbReference type="EMBL" id="ANFO01001094">
    <property type="protein sequence ID" value="KGQ04313.1"/>
    <property type="molecule type" value="Genomic_DNA"/>
</dbReference>
<evidence type="ECO:0000256" key="11">
    <source>
        <dbReference type="PROSITE-ProRule" id="PRU00221"/>
    </source>
</evidence>
<dbReference type="PROSITE" id="PS50082">
    <property type="entry name" value="WD_REPEATS_2"/>
    <property type="match status" value="4"/>
</dbReference>
<sequence length="549" mass="59731">MQFSGRFPLPPAPPQGFRTRESLKNTLPTVERRDKQDVIATLQLIRLLALELPVCIIDEDQDARSSSLTEKMAFQDEELTSGVIHDVLAEVVDQIRESAYLSAGANRQTAVADWSRGGLLAFGADTNVAFWAPEDDTQRGISGLLSGHGDVVKAVTFLPEADGDEASYLISGANDKSLIIWKSTPDQSKFELLHTSHDHAGAVNCIAAIRLTSQPAKWLIASGAADATMHIWSFESDKLELLQTIKTTPKFFPLSLALSWLSDDANVLILSAAGTKDSIQILTAEAKANAIQFQVQATLRGHEGWIRSLSFARESSSSGSDLLLASASQDKYVRIWRFHQGKELPAATADGADPSNGAYMPGKSPSNKAHWIKAAGQDFSVTFEALLLGHEDWIYSARWHTRTDGTLQLLSTSADNSLAIWEADPTSGIWVSAVRLGEISREKGATTATGSTGGFWTGLWSPDGTSVACLGRTGSWRRWVHDAAEDTWRPCVAVSGHTKAVTGIAWSKGGEYLLSTSLDQTTRLHTKWTSLHQRHAVCVGRRREADARL</sequence>
<comment type="caution">
    <text evidence="13">The sequence shown here is derived from an EMBL/GenBank/DDBJ whole genome shotgun (WGS) entry which is preliminary data.</text>
</comment>
<dbReference type="GO" id="GO:0005737">
    <property type="term" value="C:cytoplasm"/>
    <property type="evidence" value="ECO:0007669"/>
    <property type="project" value="UniProtKB-SubCell"/>
</dbReference>
<dbReference type="InterPro" id="IPR001680">
    <property type="entry name" value="WD40_rpt"/>
</dbReference>
<reference evidence="13 14" key="1">
    <citation type="submission" date="2012-10" db="EMBL/GenBank/DDBJ databases">
        <title>Genome sequencing and analysis of entomopathogenic fungi Beauveria bassiana D1-5.</title>
        <authorList>
            <person name="Li Q."/>
            <person name="Wang L."/>
            <person name="Zhang Z."/>
            <person name="Wang Q."/>
            <person name="Ren J."/>
            <person name="Wang M."/>
            <person name="Xu W."/>
            <person name="Wang J."/>
            <person name="Lu Y."/>
            <person name="Du Q."/>
            <person name="Sun Z."/>
        </authorList>
    </citation>
    <scope>NUCLEOTIDE SEQUENCE [LARGE SCALE GENOMIC DNA]</scope>
    <source>
        <strain evidence="13 14">D1-5</strain>
    </source>
</reference>
<dbReference type="PROSITE" id="PS50294">
    <property type="entry name" value="WD_REPEATS_REGION"/>
    <property type="match status" value="1"/>
</dbReference>
<dbReference type="InterPro" id="IPR036322">
    <property type="entry name" value="WD40_repeat_dom_sf"/>
</dbReference>
<dbReference type="AlphaFoldDB" id="A0A0A2V9X7"/>
<feature type="repeat" description="WD" evidence="11">
    <location>
        <begin position="387"/>
        <end position="422"/>
    </location>
</feature>
<keyword evidence="10" id="KW-0539">Nucleus</keyword>
<feature type="repeat" description="WD" evidence="11">
    <location>
        <begin position="494"/>
        <end position="524"/>
    </location>
</feature>
<dbReference type="GO" id="GO:0002098">
    <property type="term" value="P:tRNA wobble uridine modification"/>
    <property type="evidence" value="ECO:0007669"/>
    <property type="project" value="InterPro"/>
</dbReference>
<keyword evidence="9" id="KW-0677">Repeat</keyword>
<dbReference type="eggNOG" id="KOG1063">
    <property type="taxonomic scope" value="Eukaryota"/>
</dbReference>
<accession>A0A0A2V9X7</accession>
<dbReference type="STRING" id="1245745.A0A0A2V9X7"/>
<proteinExistence type="inferred from homology"/>
<dbReference type="InterPro" id="IPR015943">
    <property type="entry name" value="WD40/YVTN_repeat-like_dom_sf"/>
</dbReference>
<keyword evidence="7 11" id="KW-0853">WD repeat</keyword>
<evidence type="ECO:0000256" key="1">
    <source>
        <dbReference type="ARBA" id="ARBA00004123"/>
    </source>
</evidence>
<feature type="region of interest" description="Disordered" evidence="12">
    <location>
        <begin position="1"/>
        <end position="20"/>
    </location>
</feature>
<evidence type="ECO:0000313" key="14">
    <source>
        <dbReference type="Proteomes" id="UP000030106"/>
    </source>
</evidence>
<gene>
    <name evidence="13" type="ORF">BBAD15_g10446</name>
</gene>
<dbReference type="PANTHER" id="PTHR44111">
    <property type="entry name" value="ELONGATOR COMPLEX PROTEIN 2"/>
    <property type="match status" value="1"/>
</dbReference>
<name>A0A0A2V9X7_BEABA</name>
<dbReference type="Proteomes" id="UP000030106">
    <property type="component" value="Unassembled WGS sequence"/>
</dbReference>
<evidence type="ECO:0000256" key="8">
    <source>
        <dbReference type="ARBA" id="ARBA00022694"/>
    </source>
</evidence>